<dbReference type="RefSeq" id="XP_031405755.1">
    <property type="nucleotide sequence ID" value="XM_031549895.1"/>
</dbReference>
<name>A0A6P8EG31_PUNGR</name>
<evidence type="ECO:0000256" key="2">
    <source>
        <dbReference type="ARBA" id="ARBA00022670"/>
    </source>
</evidence>
<dbReference type="PANTHER" id="PTHR47967:SF128">
    <property type="entry name" value="ASPARTIC PROTEINASE CDR1-LIKE"/>
    <property type="match status" value="1"/>
</dbReference>
<keyword evidence="2" id="KW-0645">Protease</keyword>
<evidence type="ECO:0000313" key="7">
    <source>
        <dbReference type="RefSeq" id="XP_031405755.1"/>
    </source>
</evidence>
<sequence length="244" mass="26498">MVINGTCFTLQAAGIKARLYRRTNSRDPPQSPYYDPTKTQSERLHGDLRLFLSRAKYLSLRANRKAEPVSEIFDEGPVFDPSRSSTYQDISCSLSESKSLPNAKCDHTSGKICQYGETHTGGTFTGGNAARDTVSLMSTSGKLISFPKIIIGCGHKNGSPCNHSTSGIIMLGPDRISLLSQMGQVVANKFSYSMVPQFIPKKPSKLHFGDSATVKGPGVVSTPLARDPDMYFLTLEGISLGQKI</sequence>
<dbReference type="GO" id="GO:0005576">
    <property type="term" value="C:extracellular region"/>
    <property type="evidence" value="ECO:0007669"/>
    <property type="project" value="TreeGrafter"/>
</dbReference>
<evidence type="ECO:0000256" key="3">
    <source>
        <dbReference type="ARBA" id="ARBA00022801"/>
    </source>
</evidence>
<dbReference type="AlphaFoldDB" id="A0A6P8EG31"/>
<dbReference type="GO" id="GO:0006508">
    <property type="term" value="P:proteolysis"/>
    <property type="evidence" value="ECO:0007669"/>
    <property type="project" value="UniProtKB-KW"/>
</dbReference>
<evidence type="ECO:0000256" key="4">
    <source>
        <dbReference type="SAM" id="MobiDB-lite"/>
    </source>
</evidence>
<gene>
    <name evidence="7" type="primary">LOC116214494</name>
</gene>
<dbReference type="OrthoDB" id="1035323at2759"/>
<dbReference type="Gene3D" id="2.40.70.10">
    <property type="entry name" value="Acid Proteases"/>
    <property type="match status" value="1"/>
</dbReference>
<dbReference type="InterPro" id="IPR032861">
    <property type="entry name" value="TAXi_N"/>
</dbReference>
<evidence type="ECO:0000313" key="6">
    <source>
        <dbReference type="Proteomes" id="UP000515151"/>
    </source>
</evidence>
<dbReference type="GO" id="GO:0008233">
    <property type="term" value="F:peptidase activity"/>
    <property type="evidence" value="ECO:0007669"/>
    <property type="project" value="UniProtKB-KW"/>
</dbReference>
<dbReference type="PANTHER" id="PTHR47967">
    <property type="entry name" value="OS07G0603500 PROTEIN-RELATED"/>
    <property type="match status" value="1"/>
</dbReference>
<feature type="region of interest" description="Disordered" evidence="4">
    <location>
        <begin position="20"/>
        <end position="39"/>
    </location>
</feature>
<keyword evidence="6" id="KW-1185">Reference proteome</keyword>
<feature type="domain" description="Xylanase inhibitor N-terminal" evidence="5">
    <location>
        <begin position="75"/>
        <end position="210"/>
    </location>
</feature>
<protein>
    <submittedName>
        <fullName evidence="7">Aspartic proteinase CDR1-like</fullName>
    </submittedName>
</protein>
<dbReference type="InterPro" id="IPR051708">
    <property type="entry name" value="Plant_Aspart_Prot_A1"/>
</dbReference>
<dbReference type="SUPFAM" id="SSF50630">
    <property type="entry name" value="Acid proteases"/>
    <property type="match status" value="1"/>
</dbReference>
<evidence type="ECO:0000256" key="1">
    <source>
        <dbReference type="ARBA" id="ARBA00007447"/>
    </source>
</evidence>
<comment type="similarity">
    <text evidence="1">Belongs to the peptidase A1 family.</text>
</comment>
<dbReference type="Proteomes" id="UP000515151">
    <property type="component" value="Chromosome 7"/>
</dbReference>
<accession>A0A6P8EG31</accession>
<dbReference type="Pfam" id="PF14543">
    <property type="entry name" value="TAXi_N"/>
    <property type="match status" value="1"/>
</dbReference>
<evidence type="ECO:0000259" key="5">
    <source>
        <dbReference type="Pfam" id="PF14543"/>
    </source>
</evidence>
<proteinExistence type="inferred from homology"/>
<keyword evidence="3" id="KW-0378">Hydrolase</keyword>
<organism evidence="6 7">
    <name type="scientific">Punica granatum</name>
    <name type="common">Pomegranate</name>
    <dbReference type="NCBI Taxonomy" id="22663"/>
    <lineage>
        <taxon>Eukaryota</taxon>
        <taxon>Viridiplantae</taxon>
        <taxon>Streptophyta</taxon>
        <taxon>Embryophyta</taxon>
        <taxon>Tracheophyta</taxon>
        <taxon>Spermatophyta</taxon>
        <taxon>Magnoliopsida</taxon>
        <taxon>eudicotyledons</taxon>
        <taxon>Gunneridae</taxon>
        <taxon>Pentapetalae</taxon>
        <taxon>rosids</taxon>
        <taxon>malvids</taxon>
        <taxon>Myrtales</taxon>
        <taxon>Lythraceae</taxon>
        <taxon>Punica</taxon>
    </lineage>
</organism>
<reference evidence="7" key="2">
    <citation type="submission" date="2025-08" db="UniProtKB">
        <authorList>
            <consortium name="RefSeq"/>
        </authorList>
    </citation>
    <scope>IDENTIFICATION</scope>
    <source>
        <tissue evidence="7">Leaf</tissue>
    </source>
</reference>
<dbReference type="GeneID" id="116214494"/>
<reference evidence="6" key="1">
    <citation type="journal article" date="2020" name="Plant Biotechnol. J.">
        <title>The pomegranate (Punica granatum L.) draft genome dissects genetic divergence between soft- and hard-seeded cultivars.</title>
        <authorList>
            <person name="Luo X."/>
            <person name="Li H."/>
            <person name="Wu Z."/>
            <person name="Yao W."/>
            <person name="Zhao P."/>
            <person name="Cao D."/>
            <person name="Yu H."/>
            <person name="Li K."/>
            <person name="Poudel K."/>
            <person name="Zhao D."/>
            <person name="Zhang F."/>
            <person name="Xia X."/>
            <person name="Chen L."/>
            <person name="Wang Q."/>
            <person name="Jing D."/>
            <person name="Cao S."/>
        </authorList>
    </citation>
    <scope>NUCLEOTIDE SEQUENCE [LARGE SCALE GENOMIC DNA]</scope>
    <source>
        <strain evidence="6">cv. Tunisia</strain>
    </source>
</reference>
<dbReference type="InterPro" id="IPR021109">
    <property type="entry name" value="Peptidase_aspartic_dom_sf"/>
</dbReference>